<accession>A0ABW0BZU9</accession>
<gene>
    <name evidence="1" type="ORF">ACFPIK_15805</name>
</gene>
<dbReference type="Proteomes" id="UP001596163">
    <property type="component" value="Unassembled WGS sequence"/>
</dbReference>
<organism evidence="1 2">
    <name type="scientific">Algoriphagus aquatilis</name>
    <dbReference type="NCBI Taxonomy" id="490186"/>
    <lineage>
        <taxon>Bacteria</taxon>
        <taxon>Pseudomonadati</taxon>
        <taxon>Bacteroidota</taxon>
        <taxon>Cytophagia</taxon>
        <taxon>Cytophagales</taxon>
        <taxon>Cyclobacteriaceae</taxon>
        <taxon>Algoriphagus</taxon>
    </lineage>
</organism>
<sequence length="184" mass="20910">MVAAPDLTKATEAAKTPLKSTIAIPTSLFQTKKLVEEKLKAPEVTIPEGKKEEPANLPVQETVVLTQEMLDQVIHLVKDHYRQANKNFELTILDHPIKVINGEVFLQVMGSVQEEIANKMRPDLLGLIRNLTGATQLFVSLEHKEEIQDDRPKLYTNTDKLRYLRDKHPALAEFQRKFGLDVDF</sequence>
<dbReference type="EMBL" id="JBHSKS010000015">
    <property type="protein sequence ID" value="MFC5193237.1"/>
    <property type="molecule type" value="Genomic_DNA"/>
</dbReference>
<name>A0ABW0BZU9_9BACT</name>
<evidence type="ECO:0000313" key="2">
    <source>
        <dbReference type="Proteomes" id="UP001596163"/>
    </source>
</evidence>
<reference evidence="2" key="1">
    <citation type="journal article" date="2019" name="Int. J. Syst. Evol. Microbiol.">
        <title>The Global Catalogue of Microorganisms (GCM) 10K type strain sequencing project: providing services to taxonomists for standard genome sequencing and annotation.</title>
        <authorList>
            <consortium name="The Broad Institute Genomics Platform"/>
            <consortium name="The Broad Institute Genome Sequencing Center for Infectious Disease"/>
            <person name="Wu L."/>
            <person name="Ma J."/>
        </authorList>
    </citation>
    <scope>NUCLEOTIDE SEQUENCE [LARGE SCALE GENOMIC DNA]</scope>
    <source>
        <strain evidence="2">CGMCC 1.7030</strain>
    </source>
</reference>
<keyword evidence="2" id="KW-1185">Reference proteome</keyword>
<proteinExistence type="predicted"/>
<dbReference type="RefSeq" id="WP_377916989.1">
    <property type="nucleotide sequence ID" value="NZ_JBHSKS010000015.1"/>
</dbReference>
<comment type="caution">
    <text evidence="1">The sequence shown here is derived from an EMBL/GenBank/DDBJ whole genome shotgun (WGS) entry which is preliminary data.</text>
</comment>
<evidence type="ECO:0008006" key="3">
    <source>
        <dbReference type="Google" id="ProtNLM"/>
    </source>
</evidence>
<protein>
    <recommendedName>
        <fullName evidence="3">DNA polymerase-3 subunit gamma/tau</fullName>
    </recommendedName>
</protein>
<evidence type="ECO:0000313" key="1">
    <source>
        <dbReference type="EMBL" id="MFC5193237.1"/>
    </source>
</evidence>